<feature type="domain" description="Myb-like" evidence="6">
    <location>
        <begin position="132"/>
        <end position="193"/>
    </location>
</feature>
<dbReference type="PROSITE" id="PS51294">
    <property type="entry name" value="HTH_MYB"/>
    <property type="match status" value="1"/>
</dbReference>
<dbReference type="InterPro" id="IPR017930">
    <property type="entry name" value="Myb_dom"/>
</dbReference>
<accession>A0A8J5HSR2</accession>
<dbReference type="InterPro" id="IPR006447">
    <property type="entry name" value="Myb_dom_plants"/>
</dbReference>
<evidence type="ECO:0000259" key="6">
    <source>
        <dbReference type="PROSITE" id="PS50090"/>
    </source>
</evidence>
<feature type="region of interest" description="Disordered" evidence="5">
    <location>
        <begin position="203"/>
        <end position="257"/>
    </location>
</feature>
<dbReference type="Proteomes" id="UP000734854">
    <property type="component" value="Unassembled WGS sequence"/>
</dbReference>
<evidence type="ECO:0000256" key="5">
    <source>
        <dbReference type="SAM" id="MobiDB-lite"/>
    </source>
</evidence>
<dbReference type="Pfam" id="PF00249">
    <property type="entry name" value="Myb_DNA-binding"/>
    <property type="match status" value="1"/>
</dbReference>
<dbReference type="InterPro" id="IPR001005">
    <property type="entry name" value="SANT/Myb"/>
</dbReference>
<keyword evidence="2" id="KW-0238">DNA-binding</keyword>
<evidence type="ECO:0000259" key="7">
    <source>
        <dbReference type="PROSITE" id="PS51294"/>
    </source>
</evidence>
<reference evidence="8 9" key="1">
    <citation type="submission" date="2020-08" db="EMBL/GenBank/DDBJ databases">
        <title>Plant Genome Project.</title>
        <authorList>
            <person name="Zhang R.-G."/>
        </authorList>
    </citation>
    <scope>NUCLEOTIDE SEQUENCE [LARGE SCALE GENOMIC DNA]</scope>
    <source>
        <tissue evidence="8">Rhizome</tissue>
    </source>
</reference>
<feature type="compositionally biased region" description="Basic and acidic residues" evidence="5">
    <location>
        <begin position="1"/>
        <end position="16"/>
    </location>
</feature>
<evidence type="ECO:0000313" key="8">
    <source>
        <dbReference type="EMBL" id="KAG6530205.1"/>
    </source>
</evidence>
<dbReference type="PANTHER" id="PTHR12802:SF155">
    <property type="entry name" value="DEUBIQUITINASE MYSM1"/>
    <property type="match status" value="1"/>
</dbReference>
<keyword evidence="3" id="KW-0804">Transcription</keyword>
<dbReference type="PROSITE" id="PS50090">
    <property type="entry name" value="MYB_LIKE"/>
    <property type="match status" value="1"/>
</dbReference>
<dbReference type="GO" id="GO:0003677">
    <property type="term" value="F:DNA binding"/>
    <property type="evidence" value="ECO:0007669"/>
    <property type="project" value="UniProtKB-KW"/>
</dbReference>
<dbReference type="PANTHER" id="PTHR12802">
    <property type="entry name" value="SWI/SNF COMPLEX-RELATED"/>
    <property type="match status" value="1"/>
</dbReference>
<name>A0A8J5HSR2_ZINOF</name>
<dbReference type="AlphaFoldDB" id="A0A8J5HSR2"/>
<feature type="region of interest" description="Disordered" evidence="5">
    <location>
        <begin position="566"/>
        <end position="597"/>
    </location>
</feature>
<dbReference type="SUPFAM" id="SSF46689">
    <property type="entry name" value="Homeodomain-like"/>
    <property type="match status" value="1"/>
</dbReference>
<gene>
    <name evidence="8" type="ORF">ZIOFF_012428</name>
</gene>
<evidence type="ECO:0000256" key="4">
    <source>
        <dbReference type="ARBA" id="ARBA00023242"/>
    </source>
</evidence>
<keyword evidence="1" id="KW-0805">Transcription regulation</keyword>
<feature type="region of interest" description="Disordered" evidence="5">
    <location>
        <begin position="1"/>
        <end position="29"/>
    </location>
</feature>
<protein>
    <submittedName>
        <fullName evidence="8">Uncharacterized protein</fullName>
    </submittedName>
</protein>
<dbReference type="InterPro" id="IPR009057">
    <property type="entry name" value="Homeodomain-like_sf"/>
</dbReference>
<feature type="region of interest" description="Disordered" evidence="5">
    <location>
        <begin position="372"/>
        <end position="398"/>
    </location>
</feature>
<dbReference type="SMART" id="SM00717">
    <property type="entry name" value="SANT"/>
    <property type="match status" value="1"/>
</dbReference>
<keyword evidence="4" id="KW-0539">Nucleus</keyword>
<dbReference type="EMBL" id="JACMSC010000003">
    <property type="protein sequence ID" value="KAG6530205.1"/>
    <property type="molecule type" value="Genomic_DNA"/>
</dbReference>
<keyword evidence="9" id="KW-1185">Reference proteome</keyword>
<evidence type="ECO:0000256" key="2">
    <source>
        <dbReference type="ARBA" id="ARBA00023125"/>
    </source>
</evidence>
<proteinExistence type="predicted"/>
<feature type="domain" description="HTH myb-type" evidence="7">
    <location>
        <begin position="132"/>
        <end position="197"/>
    </location>
</feature>
<evidence type="ECO:0000256" key="3">
    <source>
        <dbReference type="ARBA" id="ARBA00023163"/>
    </source>
</evidence>
<sequence>MPREPRVGPEADKEVLHFSAPVSHSSPRTPARFGLPSLCGRSHRWTTSRQRAPCLLLESRPFASIIDDLDSRTERRIPSAIAIVGGRRVQHLALAEEFQLRAIRVKHSRIWGRFVGVLRPARWLPEVRKPYTITKQREKWTEEEHNSFLEALKLYGRAWQRIEDAFLSDMAFLKDHIGTKTAVQIRSHAQKFFTKLEKEALSKGASPGHVHDIDIPPPRPKRKPNYPYPRKTTTGSLSPSGEEAAAGSKPPNPICLKNDANKEKLKVKENTESGNSSVVLNIAQHGLSASISNKGSTSPVLMEFLPTVRSSKENAAVDNPVLPINTFNEATLVYQGNVLIQGSCMSSNNNIVDVEGSISNYHVSSIKQAHSVGINRSKEKNEQTLTSSDQPGPAAAVGPSMGLKHSPLLQLQHNLALGLQHQFSPVVQYNNQRGSCDAFLNMSSAFSNLIISTLQQIPSVHAAASLAASYCPSVEVDGHLYLNPEIQGGEPSARGMKSSPSTPSLVTATIAAAAAWWAAQGIMPWCTPHLPHIFPSPPATEVPPTAETMQVLPPLAVEMMQVPGGHQSEILKPPQSSPKPGSSSPNDASAKGENSEFSELNQAKANRLQCVVASENTIPDELETDEDNKTKRFIGEARDRSNGVMGQSWMPISEQNHTTFGASLERRPYDSALHTGVAQTKGSDYSGGCHVTTTLGGRIVPPQGQGHNIPNHFHVSSPRRWSCCLDFNSLHHLMVEDLKQGEVEEVKRSAGKKFVSSRNRHVEKVVREVGEWKLQMVSCGSGEVWDWREEHIILGKAEEAKVVGQWGRNNGVLGLFIEFMSGGMQQE</sequence>
<organism evidence="8 9">
    <name type="scientific">Zingiber officinale</name>
    <name type="common">Ginger</name>
    <name type="synonym">Amomum zingiber</name>
    <dbReference type="NCBI Taxonomy" id="94328"/>
    <lineage>
        <taxon>Eukaryota</taxon>
        <taxon>Viridiplantae</taxon>
        <taxon>Streptophyta</taxon>
        <taxon>Embryophyta</taxon>
        <taxon>Tracheophyta</taxon>
        <taxon>Spermatophyta</taxon>
        <taxon>Magnoliopsida</taxon>
        <taxon>Liliopsida</taxon>
        <taxon>Zingiberales</taxon>
        <taxon>Zingiberaceae</taxon>
        <taxon>Zingiber</taxon>
    </lineage>
</organism>
<evidence type="ECO:0000313" key="9">
    <source>
        <dbReference type="Proteomes" id="UP000734854"/>
    </source>
</evidence>
<dbReference type="NCBIfam" id="TIGR01557">
    <property type="entry name" value="myb_SHAQKYF"/>
    <property type="match status" value="1"/>
</dbReference>
<dbReference type="Gene3D" id="1.10.10.60">
    <property type="entry name" value="Homeodomain-like"/>
    <property type="match status" value="1"/>
</dbReference>
<comment type="caution">
    <text evidence="8">The sequence shown here is derived from an EMBL/GenBank/DDBJ whole genome shotgun (WGS) entry which is preliminary data.</text>
</comment>
<dbReference type="CDD" id="cd00167">
    <property type="entry name" value="SANT"/>
    <property type="match status" value="1"/>
</dbReference>
<evidence type="ECO:0000256" key="1">
    <source>
        <dbReference type="ARBA" id="ARBA00023015"/>
    </source>
</evidence>